<reference evidence="2 3" key="1">
    <citation type="submission" date="2024-06" db="EMBL/GenBank/DDBJ databases">
        <title>Genomic Encyclopedia of Type Strains, Phase IV (KMG-IV): sequencing the most valuable type-strain genomes for metagenomic binning, comparative biology and taxonomic classification.</title>
        <authorList>
            <person name="Goeker M."/>
        </authorList>
    </citation>
    <scope>NUCLEOTIDE SEQUENCE [LARGE SCALE GENOMIC DNA]</scope>
    <source>
        <strain evidence="2 3">DSM 29780</strain>
    </source>
</reference>
<dbReference type="Pfam" id="PF06055">
    <property type="entry name" value="ExoD"/>
    <property type="match status" value="1"/>
</dbReference>
<evidence type="ECO:0000313" key="3">
    <source>
        <dbReference type="Proteomes" id="UP001549047"/>
    </source>
</evidence>
<feature type="transmembrane region" description="Helical" evidence="1">
    <location>
        <begin position="185"/>
        <end position="206"/>
    </location>
</feature>
<dbReference type="PIRSF" id="PIRSF033239">
    <property type="entry name" value="ExoD"/>
    <property type="match status" value="1"/>
</dbReference>
<dbReference type="Proteomes" id="UP001549047">
    <property type="component" value="Unassembled WGS sequence"/>
</dbReference>
<gene>
    <name evidence="2" type="ORF">ABID16_003513</name>
</gene>
<keyword evidence="1" id="KW-0472">Membrane</keyword>
<name>A0ABV2J5C1_9HYPH</name>
<accession>A0ABV2J5C1</accession>
<comment type="caution">
    <text evidence="2">The sequence shown here is derived from an EMBL/GenBank/DDBJ whole genome shotgun (WGS) entry which is preliminary data.</text>
</comment>
<proteinExistence type="predicted"/>
<dbReference type="PANTHER" id="PTHR41795">
    <property type="entry name" value="EXOPOLYSACCHARIDE SYNTHESIS PROTEIN"/>
    <property type="match status" value="1"/>
</dbReference>
<keyword evidence="1" id="KW-1133">Transmembrane helix</keyword>
<dbReference type="InterPro" id="IPR010331">
    <property type="entry name" value="ExoD"/>
</dbReference>
<sequence>MSMVDEAAGIVKEAAPKRRRVRTSRILRKIADDTTNERISIRYLLDTLGDRAIGALMLVFAFPNIMPTPPGTSAILGAPLVFLAAQLTFGMKPWLPGIIADRSIAQADFASIINKAHPWLTWAERLLKMRLSFLTEPPFEYVVGLLCLILAVVLLLPVPLGNMLPALTICIFCFGILGRDGVWTLAGIVAFVVSMVIAGGVIYGMVKAAFYFVERVILI</sequence>
<evidence type="ECO:0000256" key="1">
    <source>
        <dbReference type="SAM" id="Phobius"/>
    </source>
</evidence>
<evidence type="ECO:0000313" key="2">
    <source>
        <dbReference type="EMBL" id="MET3615170.1"/>
    </source>
</evidence>
<dbReference type="PANTHER" id="PTHR41795:SF1">
    <property type="entry name" value="EXOPOLYSACCHARIDE SYNTHESIS PROTEIN"/>
    <property type="match status" value="1"/>
</dbReference>
<evidence type="ECO:0008006" key="4">
    <source>
        <dbReference type="Google" id="ProtNLM"/>
    </source>
</evidence>
<dbReference type="EMBL" id="JBEPMB010000006">
    <property type="protein sequence ID" value="MET3615170.1"/>
    <property type="molecule type" value="Genomic_DNA"/>
</dbReference>
<feature type="transmembrane region" description="Helical" evidence="1">
    <location>
        <begin position="138"/>
        <end position="156"/>
    </location>
</feature>
<organism evidence="2 3">
    <name type="scientific">Rhizobium aquaticum</name>
    <dbReference type="NCBI Taxonomy" id="1549636"/>
    <lineage>
        <taxon>Bacteria</taxon>
        <taxon>Pseudomonadati</taxon>
        <taxon>Pseudomonadota</taxon>
        <taxon>Alphaproteobacteria</taxon>
        <taxon>Hyphomicrobiales</taxon>
        <taxon>Rhizobiaceae</taxon>
        <taxon>Rhizobium/Agrobacterium group</taxon>
        <taxon>Rhizobium</taxon>
    </lineage>
</organism>
<protein>
    <recommendedName>
        <fullName evidence="4">Exopolysaccharide biosynthesis protein</fullName>
    </recommendedName>
</protein>
<keyword evidence="3" id="KW-1185">Reference proteome</keyword>
<keyword evidence="1" id="KW-0812">Transmembrane</keyword>